<evidence type="ECO:0000313" key="9">
    <source>
        <dbReference type="Proteomes" id="UP000051449"/>
    </source>
</evidence>
<reference evidence="8 9" key="1">
    <citation type="submission" date="2015-10" db="EMBL/GenBank/DDBJ databases">
        <title>The utility of whole genome sequencing in characterizing Acinetobacter epidemiology and analyzing hospital outbreaks.</title>
        <authorList>
            <person name="Ozer E.A."/>
            <person name="Fitzpatrick M.A."/>
            <person name="Hauser A.R."/>
        </authorList>
    </citation>
    <scope>NUCLEOTIDE SEQUENCE [LARGE SCALE GENOMIC DNA]</scope>
    <source>
        <strain evidence="8 9">ABBL072</strain>
    </source>
</reference>
<dbReference type="InterPro" id="IPR044068">
    <property type="entry name" value="CB"/>
</dbReference>
<sequence>MKLNKTNVDAIPLTESGQKIYRDSDLIGFAVRATTKSKVFIVERRNEGKLYRITIGKTNEFSVAEARKQAQVLLAEIATGKYKVKSEPAKNSPTFQEAFELYLKHKKLKQLSINTYNHCFRTFLFDWKDKDIFEISKDEVFEKFLKLSEYSESQANLSLKMFGSIWTFAKIHYSTEQNPILKTNPVDIIPAKRGWNKIKPRSRHLDEDQIPVFYKAVMEYRGEDSIRLTEFTNSTRDLVLCVMFTGCRRDEGQTLKWSEVDIEKGTFVFKDPKNGDDHLLPMGDQLWAILKERYKNRKGDYVFAGSSRKGNGGGYISTPDGVLDYVERQTGIKISLHDLRRTFATICNNLDYGQYTIKRLLNHRSGARDDVTGNYVQVSIKKLRKAMNDIEAVYRGELNPFD</sequence>
<dbReference type="GO" id="GO:0006310">
    <property type="term" value="P:DNA recombination"/>
    <property type="evidence" value="ECO:0007669"/>
    <property type="project" value="UniProtKB-KW"/>
</dbReference>
<keyword evidence="3 5" id="KW-0238">DNA-binding</keyword>
<dbReference type="PROSITE" id="PS51898">
    <property type="entry name" value="TYR_RECOMBINASE"/>
    <property type="match status" value="1"/>
</dbReference>
<dbReference type="InterPro" id="IPR010998">
    <property type="entry name" value="Integrase_recombinase_N"/>
</dbReference>
<dbReference type="InterPro" id="IPR050808">
    <property type="entry name" value="Phage_Integrase"/>
</dbReference>
<dbReference type="Gene3D" id="1.10.443.10">
    <property type="entry name" value="Intergrase catalytic core"/>
    <property type="match status" value="1"/>
</dbReference>
<dbReference type="EMBL" id="LLGC01000172">
    <property type="protein sequence ID" value="KQE04242.1"/>
    <property type="molecule type" value="Genomic_DNA"/>
</dbReference>
<evidence type="ECO:0000256" key="2">
    <source>
        <dbReference type="ARBA" id="ARBA00022908"/>
    </source>
</evidence>
<dbReference type="Proteomes" id="UP000051449">
    <property type="component" value="Unassembled WGS sequence"/>
</dbReference>
<evidence type="ECO:0000256" key="5">
    <source>
        <dbReference type="PROSITE-ProRule" id="PRU01248"/>
    </source>
</evidence>
<feature type="domain" description="Tyr recombinase" evidence="6">
    <location>
        <begin position="200"/>
        <end position="388"/>
    </location>
</feature>
<organism evidence="8 9">
    <name type="scientific">Acinetobacter baumannii</name>
    <dbReference type="NCBI Taxonomy" id="470"/>
    <lineage>
        <taxon>Bacteria</taxon>
        <taxon>Pseudomonadati</taxon>
        <taxon>Pseudomonadota</taxon>
        <taxon>Gammaproteobacteria</taxon>
        <taxon>Moraxellales</taxon>
        <taxon>Moraxellaceae</taxon>
        <taxon>Acinetobacter</taxon>
        <taxon>Acinetobacter calcoaceticus/baumannii complex</taxon>
    </lineage>
</organism>
<dbReference type="InterPro" id="IPR025166">
    <property type="entry name" value="Integrase_DNA_bind_dom"/>
</dbReference>
<evidence type="ECO:0000259" key="7">
    <source>
        <dbReference type="PROSITE" id="PS51900"/>
    </source>
</evidence>
<comment type="similarity">
    <text evidence="1">Belongs to the 'phage' integrase family.</text>
</comment>
<evidence type="ECO:0000256" key="3">
    <source>
        <dbReference type="ARBA" id="ARBA00023125"/>
    </source>
</evidence>
<evidence type="ECO:0000313" key="8">
    <source>
        <dbReference type="EMBL" id="KQE04242.1"/>
    </source>
</evidence>
<dbReference type="Gene3D" id="1.10.150.130">
    <property type="match status" value="1"/>
</dbReference>
<evidence type="ECO:0000259" key="6">
    <source>
        <dbReference type="PROSITE" id="PS51898"/>
    </source>
</evidence>
<dbReference type="GO" id="GO:0003677">
    <property type="term" value="F:DNA binding"/>
    <property type="evidence" value="ECO:0007669"/>
    <property type="project" value="UniProtKB-UniRule"/>
</dbReference>
<dbReference type="RefSeq" id="WP_000773636.1">
    <property type="nucleotide sequence ID" value="NZ_BBNH01000006.1"/>
</dbReference>
<proteinExistence type="inferred from homology"/>
<dbReference type="Gene3D" id="3.30.160.390">
    <property type="entry name" value="Integrase, DNA-binding domain"/>
    <property type="match status" value="1"/>
</dbReference>
<evidence type="ECO:0000256" key="1">
    <source>
        <dbReference type="ARBA" id="ARBA00008857"/>
    </source>
</evidence>
<comment type="caution">
    <text evidence="8">The sequence shown here is derived from an EMBL/GenBank/DDBJ whole genome shotgun (WGS) entry which is preliminary data.</text>
</comment>
<dbReference type="InterPro" id="IPR013762">
    <property type="entry name" value="Integrase-like_cat_sf"/>
</dbReference>
<dbReference type="SUPFAM" id="SSF56349">
    <property type="entry name" value="DNA breaking-rejoining enzymes"/>
    <property type="match status" value="1"/>
</dbReference>
<dbReference type="PANTHER" id="PTHR30629">
    <property type="entry name" value="PROPHAGE INTEGRASE"/>
    <property type="match status" value="1"/>
</dbReference>
<dbReference type="InterPro" id="IPR002104">
    <property type="entry name" value="Integrase_catalytic"/>
</dbReference>
<dbReference type="PROSITE" id="PS51900">
    <property type="entry name" value="CB"/>
    <property type="match status" value="1"/>
</dbReference>
<dbReference type="AlphaFoldDB" id="A0AAP1AD26"/>
<protein>
    <submittedName>
        <fullName evidence="8">Integrase</fullName>
    </submittedName>
</protein>
<dbReference type="InterPro" id="IPR038488">
    <property type="entry name" value="Integrase_DNA-bd_sf"/>
</dbReference>
<accession>A0AAP1AD26</accession>
<dbReference type="InterPro" id="IPR011010">
    <property type="entry name" value="DNA_brk_join_enz"/>
</dbReference>
<keyword evidence="2" id="KW-0229">DNA integration</keyword>
<dbReference type="PANTHER" id="PTHR30629:SF2">
    <property type="entry name" value="PROPHAGE INTEGRASE INTS-RELATED"/>
    <property type="match status" value="1"/>
</dbReference>
<keyword evidence="4" id="KW-0233">DNA recombination</keyword>
<name>A0AAP1AD26_ACIBA</name>
<dbReference type="GO" id="GO:0015074">
    <property type="term" value="P:DNA integration"/>
    <property type="evidence" value="ECO:0007669"/>
    <property type="project" value="UniProtKB-KW"/>
</dbReference>
<gene>
    <name evidence="8" type="ORF">APD33_12000</name>
</gene>
<dbReference type="Pfam" id="PF13356">
    <property type="entry name" value="Arm-DNA-bind_3"/>
    <property type="match status" value="1"/>
</dbReference>
<dbReference type="Pfam" id="PF00589">
    <property type="entry name" value="Phage_integrase"/>
    <property type="match status" value="1"/>
</dbReference>
<evidence type="ECO:0000256" key="4">
    <source>
        <dbReference type="ARBA" id="ARBA00023172"/>
    </source>
</evidence>
<feature type="domain" description="Core-binding (CB)" evidence="7">
    <location>
        <begin position="93"/>
        <end position="170"/>
    </location>
</feature>